<evidence type="ECO:0000256" key="5">
    <source>
        <dbReference type="ARBA" id="ARBA00023163"/>
    </source>
</evidence>
<keyword evidence="2" id="KW-0221">Differentiation</keyword>
<feature type="domain" description="MADS-box" evidence="8">
    <location>
        <begin position="1"/>
        <end position="61"/>
    </location>
</feature>
<evidence type="ECO:0000259" key="9">
    <source>
        <dbReference type="PROSITE" id="PS51297"/>
    </source>
</evidence>
<dbReference type="GO" id="GO:0003700">
    <property type="term" value="F:DNA-binding transcription factor activity"/>
    <property type="evidence" value="ECO:0007669"/>
    <property type="project" value="InterPro"/>
</dbReference>
<dbReference type="PROSITE" id="PS51297">
    <property type="entry name" value="K_BOX"/>
    <property type="match status" value="1"/>
</dbReference>
<keyword evidence="5" id="KW-0804">Transcription</keyword>
<feature type="region of interest" description="Disordered" evidence="7">
    <location>
        <begin position="194"/>
        <end position="216"/>
    </location>
</feature>
<sequence length="216" mass="24660">MTRQKIEIKKIDNITARQVTFSKRRRGLFKKAQELSTLCDAQLALIVFSSTGKLYEYSSSSMQQVIKRHSLQSDYPEKSRQPSFDELQRHALLTREIAEKTMEIRHLKGEKLENLSLEELKRLEKMIETGLERVIETKDNKFIHEIDSLKRKGVLLSEENKHLQQMAGTSGVVPIIDVEILEQGESCESITAISNPEDLDSSDTTLKLGLPFPESS</sequence>
<dbReference type="SUPFAM" id="SSF55455">
    <property type="entry name" value="SRF-like"/>
    <property type="match status" value="1"/>
</dbReference>
<keyword evidence="3" id="KW-0805">Transcription regulation</keyword>
<dbReference type="GO" id="GO:0045944">
    <property type="term" value="P:positive regulation of transcription by RNA polymerase II"/>
    <property type="evidence" value="ECO:0007669"/>
    <property type="project" value="InterPro"/>
</dbReference>
<dbReference type="PRINTS" id="PR00404">
    <property type="entry name" value="MADSDOMAIN"/>
</dbReference>
<dbReference type="InterPro" id="IPR033896">
    <property type="entry name" value="MEF2-like_N"/>
</dbReference>
<evidence type="ECO:0000256" key="6">
    <source>
        <dbReference type="ARBA" id="ARBA00023242"/>
    </source>
</evidence>
<dbReference type="PROSITE" id="PS50066">
    <property type="entry name" value="MADS_BOX_2"/>
    <property type="match status" value="1"/>
</dbReference>
<feature type="domain" description="K-box" evidence="9">
    <location>
        <begin position="83"/>
        <end position="184"/>
    </location>
</feature>
<dbReference type="InterPro" id="IPR002100">
    <property type="entry name" value="TF_MADSbox"/>
</dbReference>
<dbReference type="InterPro" id="IPR036879">
    <property type="entry name" value="TF_MADSbox_sf"/>
</dbReference>
<dbReference type="PANTHER" id="PTHR48019">
    <property type="entry name" value="SERUM RESPONSE FACTOR HOMOLOG"/>
    <property type="match status" value="1"/>
</dbReference>
<dbReference type="Pfam" id="PF01486">
    <property type="entry name" value="K-box"/>
    <property type="match status" value="1"/>
</dbReference>
<dbReference type="EnsemblPlants" id="novel_model_4487_5bd9a17a">
    <property type="protein sequence ID" value="cds.novel_model_4487_5bd9a17a"/>
    <property type="gene ID" value="novel_gene_2342_5bd9a17a"/>
</dbReference>
<dbReference type="Gene3D" id="3.40.1810.10">
    <property type="entry name" value="Transcription factor, MADS-box"/>
    <property type="match status" value="1"/>
</dbReference>
<dbReference type="Gramene" id="novel_model_4487_5bd9a17a">
    <property type="protein sequence ID" value="cds.novel_model_4487_5bd9a17a"/>
    <property type="gene ID" value="novel_gene_2342_5bd9a17a"/>
</dbReference>
<dbReference type="CDD" id="cd00265">
    <property type="entry name" value="MADS_MEF2_like"/>
    <property type="match status" value="1"/>
</dbReference>
<organism evidence="10 11">
    <name type="scientific">Cannabis sativa</name>
    <name type="common">Hemp</name>
    <name type="synonym">Marijuana</name>
    <dbReference type="NCBI Taxonomy" id="3483"/>
    <lineage>
        <taxon>Eukaryota</taxon>
        <taxon>Viridiplantae</taxon>
        <taxon>Streptophyta</taxon>
        <taxon>Embryophyta</taxon>
        <taxon>Tracheophyta</taxon>
        <taxon>Spermatophyta</taxon>
        <taxon>Magnoliopsida</taxon>
        <taxon>eudicotyledons</taxon>
        <taxon>Gunneridae</taxon>
        <taxon>Pentapetalae</taxon>
        <taxon>rosids</taxon>
        <taxon>fabids</taxon>
        <taxon>Rosales</taxon>
        <taxon>Cannabaceae</taxon>
        <taxon>Cannabis</taxon>
    </lineage>
</organism>
<dbReference type="Pfam" id="PF00319">
    <property type="entry name" value="SRF-TF"/>
    <property type="match status" value="1"/>
</dbReference>
<dbReference type="Proteomes" id="UP000596661">
    <property type="component" value="Chromosome 6"/>
</dbReference>
<dbReference type="OMA" id="RWITISK"/>
<evidence type="ECO:0000256" key="7">
    <source>
        <dbReference type="SAM" id="MobiDB-lite"/>
    </source>
</evidence>
<dbReference type="SMART" id="SM00432">
    <property type="entry name" value="MADS"/>
    <property type="match status" value="1"/>
</dbReference>
<evidence type="ECO:0000256" key="4">
    <source>
        <dbReference type="ARBA" id="ARBA00023125"/>
    </source>
</evidence>
<dbReference type="InterPro" id="IPR002487">
    <property type="entry name" value="TF_Kbox"/>
</dbReference>
<evidence type="ECO:0000259" key="8">
    <source>
        <dbReference type="PROSITE" id="PS50066"/>
    </source>
</evidence>
<evidence type="ECO:0000256" key="1">
    <source>
        <dbReference type="ARBA" id="ARBA00004123"/>
    </source>
</evidence>
<reference evidence="10" key="1">
    <citation type="submission" date="2018-11" db="EMBL/GenBank/DDBJ databases">
        <authorList>
            <person name="Grassa J C."/>
        </authorList>
    </citation>
    <scope>NUCLEOTIDE SEQUENCE [LARGE SCALE GENOMIC DNA]</scope>
</reference>
<dbReference type="InterPro" id="IPR050142">
    <property type="entry name" value="MADS-box/MEF2_TF"/>
</dbReference>
<evidence type="ECO:0000256" key="2">
    <source>
        <dbReference type="ARBA" id="ARBA00022782"/>
    </source>
</evidence>
<dbReference type="PROSITE" id="PS00350">
    <property type="entry name" value="MADS_BOX_1"/>
    <property type="match status" value="1"/>
</dbReference>
<evidence type="ECO:0000313" key="10">
    <source>
        <dbReference type="EnsemblPlants" id="cds.novel_model_4487_5bd9a17a"/>
    </source>
</evidence>
<evidence type="ECO:0000256" key="3">
    <source>
        <dbReference type="ARBA" id="ARBA00023015"/>
    </source>
</evidence>
<dbReference type="GO" id="GO:0005634">
    <property type="term" value="C:nucleus"/>
    <property type="evidence" value="ECO:0007669"/>
    <property type="project" value="UniProtKB-SubCell"/>
</dbReference>
<name>A0A803R317_CANSA</name>
<keyword evidence="4" id="KW-0238">DNA-binding</keyword>
<dbReference type="GO" id="GO:0046983">
    <property type="term" value="F:protein dimerization activity"/>
    <property type="evidence" value="ECO:0007669"/>
    <property type="project" value="InterPro"/>
</dbReference>
<protein>
    <submittedName>
        <fullName evidence="10">Uncharacterized protein</fullName>
    </submittedName>
</protein>
<dbReference type="GO" id="GO:0000977">
    <property type="term" value="F:RNA polymerase II transcription regulatory region sequence-specific DNA binding"/>
    <property type="evidence" value="ECO:0007669"/>
    <property type="project" value="InterPro"/>
</dbReference>
<proteinExistence type="predicted"/>
<dbReference type="AlphaFoldDB" id="A0A803R317"/>
<evidence type="ECO:0000313" key="11">
    <source>
        <dbReference type="Proteomes" id="UP000596661"/>
    </source>
</evidence>
<dbReference type="GO" id="GO:0030154">
    <property type="term" value="P:cell differentiation"/>
    <property type="evidence" value="ECO:0007669"/>
    <property type="project" value="UniProtKB-KW"/>
</dbReference>
<accession>A0A803R317</accession>
<keyword evidence="11" id="KW-1185">Reference proteome</keyword>
<dbReference type="FunFam" id="3.40.1810.10:FF:000007">
    <property type="entry name" value="Transcription factor, MADS-box"/>
    <property type="match status" value="1"/>
</dbReference>
<comment type="subcellular location">
    <subcellularLocation>
        <location evidence="1">Nucleus</location>
    </subcellularLocation>
</comment>
<keyword evidence="6" id="KW-0539">Nucleus</keyword>
<reference evidence="10" key="2">
    <citation type="submission" date="2021-03" db="UniProtKB">
        <authorList>
            <consortium name="EnsemblPlants"/>
        </authorList>
    </citation>
    <scope>IDENTIFICATION</scope>
</reference>
<dbReference type="EMBL" id="UZAU01000555">
    <property type="status" value="NOT_ANNOTATED_CDS"/>
    <property type="molecule type" value="Genomic_DNA"/>
</dbReference>